<comment type="caution">
    <text evidence="10">The sequence shown here is derived from an EMBL/GenBank/DDBJ whole genome shotgun (WGS) entry which is preliminary data.</text>
</comment>
<reference evidence="10 11" key="1">
    <citation type="submission" date="2019-03" db="EMBL/GenBank/DDBJ databases">
        <title>Sequencing 23 genomes of Wallemia ichthyophaga.</title>
        <authorList>
            <person name="Gostincar C."/>
        </authorList>
    </citation>
    <scope>NUCLEOTIDE SEQUENCE [LARGE SCALE GENOMIC DNA]</scope>
    <source>
        <strain evidence="10 11">EXF-5753</strain>
    </source>
</reference>
<dbReference type="PIRSF" id="PIRSF016305">
    <property type="entry name" value="LCM_mtfrase"/>
    <property type="match status" value="1"/>
</dbReference>
<sequence>MMVRGKGLSSTMTISNADEATRMTDVDAVLSRLSAIRKGYINDPYTELFVGRLSRSQQLPRPPVINRGTHIRTYAIDNIIEQFLSQTSRAQIISLGSGSDTRFWRCSDDARIAKYIEIDFDEVTSKKIMHIRKSDSLSARLGEQVSVEAGGSKLVSPRYTLLPADLRSVDIGAIIAPYAELSAPTLVLSECVFVYMPLEASDRILTYFGRAFEDIMVLVYEMASVDDQFGQIMLRNLKARGVELPGMSAYDGHRFTSAGFAISDAKNLEYLRNQLVTPQEKDRIAKLEFLDEVEELSLILRHYTLSWGIKSTKKTINVHV</sequence>
<feature type="binding site" evidence="9">
    <location>
        <position position="72"/>
    </location>
    <ligand>
        <name>S-adenosyl-L-methionine</name>
        <dbReference type="ChEBI" id="CHEBI:59789"/>
    </ligand>
</feature>
<gene>
    <name evidence="10" type="ORF">E3P99_03971</name>
</gene>
<keyword evidence="11" id="KW-1185">Reference proteome</keyword>
<comment type="catalytic activity">
    <reaction evidence="1 8">
        <text>[phosphatase 2A protein]-C-terminal L-leucine + S-adenosyl-L-methionine = [phosphatase 2A protein]-C-terminal L-leucine methyl ester + S-adenosyl-L-homocysteine</text>
        <dbReference type="Rhea" id="RHEA:48544"/>
        <dbReference type="Rhea" id="RHEA-COMP:12134"/>
        <dbReference type="Rhea" id="RHEA-COMP:12135"/>
        <dbReference type="ChEBI" id="CHEBI:57856"/>
        <dbReference type="ChEBI" id="CHEBI:59789"/>
        <dbReference type="ChEBI" id="CHEBI:90516"/>
        <dbReference type="ChEBI" id="CHEBI:90517"/>
        <dbReference type="EC" id="2.1.1.233"/>
    </reaction>
</comment>
<dbReference type="GO" id="GO:0018423">
    <property type="term" value="F:protein C-terminal leucine carboxyl O-methyltransferase activity"/>
    <property type="evidence" value="ECO:0007669"/>
    <property type="project" value="UniProtKB-EC"/>
</dbReference>
<dbReference type="EC" id="2.1.1.233" evidence="3 8"/>
<accession>A0A4T0FE88</accession>
<name>A0A4T0FE88_9BASI</name>
<evidence type="ECO:0000256" key="4">
    <source>
        <dbReference type="ARBA" id="ARBA00017497"/>
    </source>
</evidence>
<evidence type="ECO:0000256" key="1">
    <source>
        <dbReference type="ARBA" id="ARBA00000724"/>
    </source>
</evidence>
<dbReference type="GO" id="GO:0032259">
    <property type="term" value="P:methylation"/>
    <property type="evidence" value="ECO:0007669"/>
    <property type="project" value="UniProtKB-KW"/>
</dbReference>
<comment type="similarity">
    <text evidence="2 8">Belongs to the methyltransferase superfamily. LCMT family.</text>
</comment>
<dbReference type="InterPro" id="IPR029063">
    <property type="entry name" value="SAM-dependent_MTases_sf"/>
</dbReference>
<dbReference type="Proteomes" id="UP000310189">
    <property type="component" value="Unassembled WGS sequence"/>
</dbReference>
<dbReference type="InterPro" id="IPR007213">
    <property type="entry name" value="Ppm1/Ppm2/Tcmp"/>
</dbReference>
<dbReference type="OrthoDB" id="203237at2759"/>
<evidence type="ECO:0000313" key="10">
    <source>
        <dbReference type="EMBL" id="TIA85535.1"/>
    </source>
</evidence>
<keyword evidence="6 8" id="KW-0808">Transferase</keyword>
<keyword evidence="5 8" id="KW-0489">Methyltransferase</keyword>
<organism evidence="10 11">
    <name type="scientific">Wallemia hederae</name>
    <dbReference type="NCBI Taxonomy" id="1540922"/>
    <lineage>
        <taxon>Eukaryota</taxon>
        <taxon>Fungi</taxon>
        <taxon>Dikarya</taxon>
        <taxon>Basidiomycota</taxon>
        <taxon>Wallemiomycotina</taxon>
        <taxon>Wallemiomycetes</taxon>
        <taxon>Wallemiales</taxon>
        <taxon>Wallemiaceae</taxon>
        <taxon>Wallemia</taxon>
    </lineage>
</organism>
<dbReference type="PANTHER" id="PTHR13600:SF21">
    <property type="entry name" value="LEUCINE CARBOXYL METHYLTRANSFERASE 1"/>
    <property type="match status" value="1"/>
</dbReference>
<feature type="binding site" evidence="9">
    <location>
        <begin position="165"/>
        <end position="166"/>
    </location>
    <ligand>
        <name>S-adenosyl-L-methionine</name>
        <dbReference type="ChEBI" id="CHEBI:59789"/>
    </ligand>
</feature>
<protein>
    <recommendedName>
        <fullName evidence="4 8">Leucine carboxyl methyltransferase 1</fullName>
        <ecNumber evidence="3 8">2.1.1.233</ecNumber>
    </recommendedName>
</protein>
<evidence type="ECO:0000313" key="11">
    <source>
        <dbReference type="Proteomes" id="UP000310189"/>
    </source>
</evidence>
<dbReference type="InterPro" id="IPR016651">
    <property type="entry name" value="LCMT1"/>
</dbReference>
<dbReference type="PANTHER" id="PTHR13600">
    <property type="entry name" value="LEUCINE CARBOXYL METHYLTRANSFERASE"/>
    <property type="match status" value="1"/>
</dbReference>
<dbReference type="Gene3D" id="3.40.50.150">
    <property type="entry name" value="Vaccinia Virus protein VP39"/>
    <property type="match status" value="1"/>
</dbReference>
<evidence type="ECO:0000256" key="7">
    <source>
        <dbReference type="ARBA" id="ARBA00022691"/>
    </source>
</evidence>
<evidence type="ECO:0000256" key="2">
    <source>
        <dbReference type="ARBA" id="ARBA00010703"/>
    </source>
</evidence>
<dbReference type="Pfam" id="PF04072">
    <property type="entry name" value="LCM"/>
    <property type="match status" value="1"/>
</dbReference>
<comment type="function">
    <text evidence="8">Methylates the carboxyl group of the C-terminal leucine residue of protein phosphatase 2A catalytic subunits to form alpha-leucine ester residues.</text>
</comment>
<evidence type="ECO:0000256" key="5">
    <source>
        <dbReference type="ARBA" id="ARBA00022603"/>
    </source>
</evidence>
<evidence type="ECO:0000256" key="9">
    <source>
        <dbReference type="PIRSR" id="PIRSR016305-1"/>
    </source>
</evidence>
<proteinExistence type="inferred from homology"/>
<dbReference type="EMBL" id="SPNW01000106">
    <property type="protein sequence ID" value="TIA85535.1"/>
    <property type="molecule type" value="Genomic_DNA"/>
</dbReference>
<evidence type="ECO:0000256" key="6">
    <source>
        <dbReference type="ARBA" id="ARBA00022679"/>
    </source>
</evidence>
<keyword evidence="7 8" id="KW-0949">S-adenosyl-L-methionine</keyword>
<feature type="binding site" evidence="9">
    <location>
        <position position="96"/>
    </location>
    <ligand>
        <name>S-adenosyl-L-methionine</name>
        <dbReference type="ChEBI" id="CHEBI:59789"/>
    </ligand>
</feature>
<dbReference type="AlphaFoldDB" id="A0A4T0FE88"/>
<evidence type="ECO:0000256" key="8">
    <source>
        <dbReference type="PIRNR" id="PIRNR016305"/>
    </source>
</evidence>
<evidence type="ECO:0000256" key="3">
    <source>
        <dbReference type="ARBA" id="ARBA00012834"/>
    </source>
</evidence>
<feature type="binding site" evidence="9">
    <location>
        <position position="190"/>
    </location>
    <ligand>
        <name>S-adenosyl-L-methionine</name>
        <dbReference type="ChEBI" id="CHEBI:59789"/>
    </ligand>
</feature>
<dbReference type="SUPFAM" id="SSF53335">
    <property type="entry name" value="S-adenosyl-L-methionine-dependent methyltransferases"/>
    <property type="match status" value="1"/>
</dbReference>